<keyword evidence="2" id="KW-1185">Reference proteome</keyword>
<name>A0AAV4WFU0_CAEEX</name>
<dbReference type="EMBL" id="BPLR01016146">
    <property type="protein sequence ID" value="GIY81607.1"/>
    <property type="molecule type" value="Genomic_DNA"/>
</dbReference>
<gene>
    <name evidence="1" type="ORF">CEXT_591481</name>
</gene>
<comment type="caution">
    <text evidence="1">The sequence shown here is derived from an EMBL/GenBank/DDBJ whole genome shotgun (WGS) entry which is preliminary data.</text>
</comment>
<protein>
    <submittedName>
        <fullName evidence="1">Uncharacterized protein</fullName>
    </submittedName>
</protein>
<accession>A0AAV4WFU0</accession>
<dbReference type="AlphaFoldDB" id="A0AAV4WFU0"/>
<sequence>MNEGPYIVLILNFVHWTRFHQCFQLILTASSGAETDNVAVVEHSTE</sequence>
<feature type="non-terminal residue" evidence="1">
    <location>
        <position position="46"/>
    </location>
</feature>
<dbReference type="Proteomes" id="UP001054945">
    <property type="component" value="Unassembled WGS sequence"/>
</dbReference>
<evidence type="ECO:0000313" key="2">
    <source>
        <dbReference type="Proteomes" id="UP001054945"/>
    </source>
</evidence>
<proteinExistence type="predicted"/>
<evidence type="ECO:0000313" key="1">
    <source>
        <dbReference type="EMBL" id="GIY81607.1"/>
    </source>
</evidence>
<organism evidence="1 2">
    <name type="scientific">Caerostris extrusa</name>
    <name type="common">Bark spider</name>
    <name type="synonym">Caerostris bankana</name>
    <dbReference type="NCBI Taxonomy" id="172846"/>
    <lineage>
        <taxon>Eukaryota</taxon>
        <taxon>Metazoa</taxon>
        <taxon>Ecdysozoa</taxon>
        <taxon>Arthropoda</taxon>
        <taxon>Chelicerata</taxon>
        <taxon>Arachnida</taxon>
        <taxon>Araneae</taxon>
        <taxon>Araneomorphae</taxon>
        <taxon>Entelegynae</taxon>
        <taxon>Araneoidea</taxon>
        <taxon>Araneidae</taxon>
        <taxon>Caerostris</taxon>
    </lineage>
</organism>
<reference evidence="1 2" key="1">
    <citation type="submission" date="2021-06" db="EMBL/GenBank/DDBJ databases">
        <title>Caerostris extrusa draft genome.</title>
        <authorList>
            <person name="Kono N."/>
            <person name="Arakawa K."/>
        </authorList>
    </citation>
    <scope>NUCLEOTIDE SEQUENCE [LARGE SCALE GENOMIC DNA]</scope>
</reference>